<gene>
    <name evidence="6" type="ORF">E2980_14485</name>
</gene>
<accession>A0A4Y8LWH9</accession>
<comment type="caution">
    <text evidence="6">The sequence shown here is derived from an EMBL/GenBank/DDBJ whole genome shotgun (WGS) entry which is preliminary data.</text>
</comment>
<dbReference type="AlphaFoldDB" id="A0A4Y8LWH9"/>
<dbReference type="PANTHER" id="PTHR43179:SF12">
    <property type="entry name" value="GALACTOFURANOSYLTRANSFERASE GLFT2"/>
    <property type="match status" value="1"/>
</dbReference>
<evidence type="ECO:0000256" key="2">
    <source>
        <dbReference type="ARBA" id="ARBA00006739"/>
    </source>
</evidence>
<keyword evidence="4 6" id="KW-0808">Transferase</keyword>
<dbReference type="Gene3D" id="3.90.550.10">
    <property type="entry name" value="Spore Coat Polysaccharide Biosynthesis Protein SpsA, Chain A"/>
    <property type="match status" value="1"/>
</dbReference>
<keyword evidence="3" id="KW-0328">Glycosyltransferase</keyword>
<dbReference type="GO" id="GO:0016757">
    <property type="term" value="F:glycosyltransferase activity"/>
    <property type="evidence" value="ECO:0007669"/>
    <property type="project" value="UniProtKB-KW"/>
</dbReference>
<dbReference type="OrthoDB" id="8936324at2"/>
<organism evidence="6 7">
    <name type="scientific">Cohnella luojiensis</name>
    <dbReference type="NCBI Taxonomy" id="652876"/>
    <lineage>
        <taxon>Bacteria</taxon>
        <taxon>Bacillati</taxon>
        <taxon>Bacillota</taxon>
        <taxon>Bacilli</taxon>
        <taxon>Bacillales</taxon>
        <taxon>Paenibacillaceae</taxon>
        <taxon>Cohnella</taxon>
    </lineage>
</organism>
<keyword evidence="7" id="KW-1185">Reference proteome</keyword>
<dbReference type="Pfam" id="PF00535">
    <property type="entry name" value="Glycos_transf_2"/>
    <property type="match status" value="1"/>
</dbReference>
<dbReference type="RefSeq" id="WP_135152913.1">
    <property type="nucleotide sequence ID" value="NZ_SOMN01000021.1"/>
</dbReference>
<dbReference type="CDD" id="cd02440">
    <property type="entry name" value="AdoMet_MTases"/>
    <property type="match status" value="1"/>
</dbReference>
<reference evidence="6 7" key="1">
    <citation type="submission" date="2019-03" db="EMBL/GenBank/DDBJ databases">
        <title>Cohnella endophytica sp. nov., a novel endophytic bacterium isolated from bark of Sonneratia apetala.</title>
        <authorList>
            <person name="Tuo L."/>
        </authorList>
    </citation>
    <scope>NUCLEOTIDE SEQUENCE [LARGE SCALE GENOMIC DNA]</scope>
    <source>
        <strain evidence="6 7">CCTCC AB 208254</strain>
    </source>
</reference>
<proteinExistence type="inferred from homology"/>
<evidence type="ECO:0000256" key="1">
    <source>
        <dbReference type="ARBA" id="ARBA00004776"/>
    </source>
</evidence>
<dbReference type="EMBL" id="SOMN01000021">
    <property type="protein sequence ID" value="TFE24965.1"/>
    <property type="molecule type" value="Genomic_DNA"/>
</dbReference>
<sequence>MKTSIILLTYNGLSFTRKCIDSIRTNTPPNDYEIIVVDNGSTDGTVEWLRAQSDLQVIYNKDNAGFPKGCNQGMALAKGDNLLLLNNDTIVTPRWLGQLLSCLYSDDWIGGVGPVTNAAAYYSALQVPYQTLEDMIPFAEQYNRTDPSKWEERLKLVGFCLLIKREVYEAVGDLDERFSPGNFEDDDYSLRIRQAGYRLMLSTDTFIHHEGSASFREDPQSFYALMQTNSRKFAQKWGFSPDYSLGIRHDILQCLEEPEAEPIRVLEVGCACGATLLELKNWYPNAELHGIELNPHAAAIASRFANVRSENIESIDIELPHEYFDYIIFADVLEHLVEPWNVLRTVMPYLKENGKVLASIPNVAHYSVIRDLLKGYWTYTDKGLLDVTHLRFFTREGIGRLFFGTGFQALQFRVNILQPSREDEEWMDAMERLVGNDMKEEWKVYQYIVKAYKKQPAPDTSRSEVIIQLRKLVRRIEWEIDPEESSAELVEMYRNREIEVKDMANILEQDVVFPFKTAQKITEILMNHGLFPSKEELLGKLSKGNR</sequence>
<dbReference type="InterPro" id="IPR029044">
    <property type="entry name" value="Nucleotide-diphossugar_trans"/>
</dbReference>
<dbReference type="SUPFAM" id="SSF53448">
    <property type="entry name" value="Nucleotide-diphospho-sugar transferases"/>
    <property type="match status" value="1"/>
</dbReference>
<evidence type="ECO:0000256" key="3">
    <source>
        <dbReference type="ARBA" id="ARBA00022676"/>
    </source>
</evidence>
<dbReference type="PANTHER" id="PTHR43179">
    <property type="entry name" value="RHAMNOSYLTRANSFERASE WBBL"/>
    <property type="match status" value="1"/>
</dbReference>
<protein>
    <submittedName>
        <fullName evidence="6">Glycosyltransferase</fullName>
    </submittedName>
</protein>
<dbReference type="Proteomes" id="UP000297900">
    <property type="component" value="Unassembled WGS sequence"/>
</dbReference>
<comment type="similarity">
    <text evidence="2">Belongs to the glycosyltransferase 2 family.</text>
</comment>
<evidence type="ECO:0000313" key="7">
    <source>
        <dbReference type="Proteomes" id="UP000297900"/>
    </source>
</evidence>
<evidence type="ECO:0000259" key="5">
    <source>
        <dbReference type="Pfam" id="PF00535"/>
    </source>
</evidence>
<dbReference type="CDD" id="cd04186">
    <property type="entry name" value="GT_2_like_c"/>
    <property type="match status" value="1"/>
</dbReference>
<evidence type="ECO:0000313" key="6">
    <source>
        <dbReference type="EMBL" id="TFE24965.1"/>
    </source>
</evidence>
<dbReference type="Gene3D" id="3.40.50.150">
    <property type="entry name" value="Vaccinia Virus protein VP39"/>
    <property type="match status" value="1"/>
</dbReference>
<dbReference type="Pfam" id="PF13489">
    <property type="entry name" value="Methyltransf_23"/>
    <property type="match status" value="1"/>
</dbReference>
<feature type="domain" description="Glycosyltransferase 2-like" evidence="5">
    <location>
        <begin position="4"/>
        <end position="105"/>
    </location>
</feature>
<dbReference type="InterPro" id="IPR029063">
    <property type="entry name" value="SAM-dependent_MTases_sf"/>
</dbReference>
<dbReference type="InterPro" id="IPR001173">
    <property type="entry name" value="Glyco_trans_2-like"/>
</dbReference>
<comment type="pathway">
    <text evidence="1">Cell wall biogenesis; cell wall polysaccharide biosynthesis.</text>
</comment>
<evidence type="ECO:0000256" key="4">
    <source>
        <dbReference type="ARBA" id="ARBA00022679"/>
    </source>
</evidence>
<dbReference type="SUPFAM" id="SSF53335">
    <property type="entry name" value="S-adenosyl-L-methionine-dependent methyltransferases"/>
    <property type="match status" value="1"/>
</dbReference>
<name>A0A4Y8LWH9_9BACL</name>